<evidence type="ECO:0000256" key="5">
    <source>
        <dbReference type="PROSITE-ProRule" id="PRU00169"/>
    </source>
</evidence>
<protein>
    <recommendedName>
        <fullName evidence="11">Sigma-54-dependent Fis family transcriptional regulator</fullName>
    </recommendedName>
</protein>
<evidence type="ECO:0000313" key="10">
    <source>
        <dbReference type="Proteomes" id="UP000216339"/>
    </source>
</evidence>
<comment type="caution">
    <text evidence="9">The sequence shown here is derived from an EMBL/GenBank/DDBJ whole genome shotgun (WGS) entry which is preliminary data.</text>
</comment>
<dbReference type="PANTHER" id="PTHR32071:SF57">
    <property type="entry name" value="C4-DICARBOXYLATE TRANSPORT TRANSCRIPTIONAL REGULATORY PROTEIN DCTD"/>
    <property type="match status" value="1"/>
</dbReference>
<dbReference type="InterPro" id="IPR058031">
    <property type="entry name" value="AAA_lid_NorR"/>
</dbReference>
<dbReference type="Pfam" id="PF25601">
    <property type="entry name" value="AAA_lid_14"/>
    <property type="match status" value="1"/>
</dbReference>
<sequence>MTTRIFVVDDDKHYARLLSYRLDKPKDHEVHVFHSGEDALDALDRLKPDLVFLDIMMPGIGGMETLRRLQLFAPDLPVVMISAQGTAEVAVEAMKGGATDYITKGQDDLVKLDVVVERLKGRVKLAREVEQLRAEVAKKYGMEEIVGDSPAMERVYQLIQKTLRGNLTVAIEGESGTGKELVARAIHFNSDPPPGEPEVGPFVVVNCAAIPKELMESEFFGHEKGSFTGAHARHIGKFEQADGGTLFLDEVGELDLGLQAKLLRALQNREITRVGGSGTIKFECRVISATNKNVLDMVKAGTFREDLYYRLFQFPVALPPLRERGNDVLLLAQGFLEDYLASHSQFKGKRLSTDAVRALLDYGWPGNVRELKSTVERAILISDGEEIEESDLLLDGPQAIRPWAERLGASGDGASGDGSSVSSGDGAAVEPEPVPTVAESAPEAGAPVSTGSAAPAARPTSWDDIPPLPVSGTAPAASGVATGARPAQHGTAGGGIADLDPEDAIVPLEELKRRAVERAFELREGNVERAASDLGIGRATMYRLLKKYDISTE</sequence>
<reference evidence="9 10" key="1">
    <citation type="submission" date="2016-11" db="EMBL/GenBank/DDBJ databases">
        <title>Study of marine rhodopsin-containing bacteria.</title>
        <authorList>
            <person name="Yoshizawa S."/>
            <person name="Kumagai Y."/>
            <person name="Kogure K."/>
        </authorList>
    </citation>
    <scope>NUCLEOTIDE SEQUENCE [LARGE SCALE GENOMIC DNA]</scope>
    <source>
        <strain evidence="9 10">SAORIC-28</strain>
    </source>
</reference>
<dbReference type="InterPro" id="IPR025943">
    <property type="entry name" value="Sigma_54_int_dom_ATP-bd_2"/>
</dbReference>
<dbReference type="CDD" id="cd17574">
    <property type="entry name" value="REC_OmpR"/>
    <property type="match status" value="1"/>
</dbReference>
<keyword evidence="4" id="KW-0804">Transcription</keyword>
<dbReference type="CDD" id="cd00009">
    <property type="entry name" value="AAA"/>
    <property type="match status" value="1"/>
</dbReference>
<dbReference type="InterPro" id="IPR001789">
    <property type="entry name" value="Sig_transdc_resp-reg_receiver"/>
</dbReference>
<dbReference type="Pfam" id="PF00072">
    <property type="entry name" value="Response_reg"/>
    <property type="match status" value="1"/>
</dbReference>
<dbReference type="PROSITE" id="PS50110">
    <property type="entry name" value="RESPONSE_REGULATORY"/>
    <property type="match status" value="1"/>
</dbReference>
<dbReference type="SMART" id="SM00448">
    <property type="entry name" value="REC"/>
    <property type="match status" value="1"/>
</dbReference>
<dbReference type="AlphaFoldDB" id="A0A271J4E4"/>
<evidence type="ECO:0000256" key="3">
    <source>
        <dbReference type="ARBA" id="ARBA00023015"/>
    </source>
</evidence>
<keyword evidence="5" id="KW-0597">Phosphoprotein</keyword>
<dbReference type="Gene3D" id="3.40.50.2300">
    <property type="match status" value="1"/>
</dbReference>
<dbReference type="InterPro" id="IPR027417">
    <property type="entry name" value="P-loop_NTPase"/>
</dbReference>
<dbReference type="SUPFAM" id="SSF52540">
    <property type="entry name" value="P-loop containing nucleoside triphosphate hydrolases"/>
    <property type="match status" value="1"/>
</dbReference>
<keyword evidence="1" id="KW-0547">Nucleotide-binding</keyword>
<feature type="compositionally biased region" description="Low complexity" evidence="6">
    <location>
        <begin position="417"/>
        <end position="429"/>
    </location>
</feature>
<dbReference type="GO" id="GO:0000160">
    <property type="term" value="P:phosphorelay signal transduction system"/>
    <property type="evidence" value="ECO:0007669"/>
    <property type="project" value="InterPro"/>
</dbReference>
<evidence type="ECO:0000259" key="7">
    <source>
        <dbReference type="PROSITE" id="PS50045"/>
    </source>
</evidence>
<organism evidence="9 10">
    <name type="scientific">Rubrivirga marina</name>
    <dbReference type="NCBI Taxonomy" id="1196024"/>
    <lineage>
        <taxon>Bacteria</taxon>
        <taxon>Pseudomonadati</taxon>
        <taxon>Rhodothermota</taxon>
        <taxon>Rhodothermia</taxon>
        <taxon>Rhodothermales</taxon>
        <taxon>Rubricoccaceae</taxon>
        <taxon>Rubrivirga</taxon>
    </lineage>
</organism>
<feature type="region of interest" description="Disordered" evidence="6">
    <location>
        <begin position="407"/>
        <end position="498"/>
    </location>
</feature>
<dbReference type="InterPro" id="IPR002197">
    <property type="entry name" value="HTH_Fis"/>
</dbReference>
<dbReference type="Pfam" id="PF00158">
    <property type="entry name" value="Sigma54_activat"/>
    <property type="match status" value="1"/>
</dbReference>
<dbReference type="FunFam" id="3.40.50.300:FF:000006">
    <property type="entry name" value="DNA-binding transcriptional regulator NtrC"/>
    <property type="match status" value="1"/>
</dbReference>
<dbReference type="InterPro" id="IPR002078">
    <property type="entry name" value="Sigma_54_int"/>
</dbReference>
<keyword evidence="3" id="KW-0805">Transcription regulation</keyword>
<evidence type="ECO:0008006" key="11">
    <source>
        <dbReference type="Google" id="ProtNLM"/>
    </source>
</evidence>
<dbReference type="InterPro" id="IPR009057">
    <property type="entry name" value="Homeodomain-like_sf"/>
</dbReference>
<dbReference type="RefSeq" id="WP_179299759.1">
    <property type="nucleotide sequence ID" value="NZ_MQWD01000001.1"/>
</dbReference>
<accession>A0A271J4E4</accession>
<feature type="modified residue" description="4-aspartylphosphate" evidence="5">
    <location>
        <position position="54"/>
    </location>
</feature>
<evidence type="ECO:0000256" key="4">
    <source>
        <dbReference type="ARBA" id="ARBA00023163"/>
    </source>
</evidence>
<dbReference type="SUPFAM" id="SSF46689">
    <property type="entry name" value="Homeodomain-like"/>
    <property type="match status" value="1"/>
</dbReference>
<dbReference type="GO" id="GO:0043565">
    <property type="term" value="F:sequence-specific DNA binding"/>
    <property type="evidence" value="ECO:0007669"/>
    <property type="project" value="InterPro"/>
</dbReference>
<dbReference type="Gene3D" id="1.10.10.60">
    <property type="entry name" value="Homeodomain-like"/>
    <property type="match status" value="1"/>
</dbReference>
<dbReference type="PANTHER" id="PTHR32071">
    <property type="entry name" value="TRANSCRIPTIONAL REGULATORY PROTEIN"/>
    <property type="match status" value="1"/>
</dbReference>
<dbReference type="PRINTS" id="PR01590">
    <property type="entry name" value="HTHFIS"/>
</dbReference>
<name>A0A271J4E4_9BACT</name>
<evidence type="ECO:0000313" key="9">
    <source>
        <dbReference type="EMBL" id="PAP78313.1"/>
    </source>
</evidence>
<dbReference type="GO" id="GO:0006355">
    <property type="term" value="P:regulation of DNA-templated transcription"/>
    <property type="evidence" value="ECO:0007669"/>
    <property type="project" value="InterPro"/>
</dbReference>
<gene>
    <name evidence="9" type="ORF">BSZ37_18740</name>
</gene>
<evidence type="ECO:0000256" key="1">
    <source>
        <dbReference type="ARBA" id="ARBA00022741"/>
    </source>
</evidence>
<evidence type="ECO:0000256" key="2">
    <source>
        <dbReference type="ARBA" id="ARBA00022840"/>
    </source>
</evidence>
<dbReference type="Gene3D" id="1.10.8.60">
    <property type="match status" value="1"/>
</dbReference>
<evidence type="ECO:0000259" key="8">
    <source>
        <dbReference type="PROSITE" id="PS50110"/>
    </source>
</evidence>
<dbReference type="Gene3D" id="3.40.50.300">
    <property type="entry name" value="P-loop containing nucleotide triphosphate hydrolases"/>
    <property type="match status" value="1"/>
</dbReference>
<dbReference type="InterPro" id="IPR011006">
    <property type="entry name" value="CheY-like_superfamily"/>
</dbReference>
<dbReference type="EMBL" id="MQWD01000001">
    <property type="protein sequence ID" value="PAP78313.1"/>
    <property type="molecule type" value="Genomic_DNA"/>
</dbReference>
<evidence type="ECO:0000256" key="6">
    <source>
        <dbReference type="SAM" id="MobiDB-lite"/>
    </source>
</evidence>
<feature type="domain" description="Response regulatory" evidence="8">
    <location>
        <begin position="4"/>
        <end position="119"/>
    </location>
</feature>
<dbReference type="PROSITE" id="PS50045">
    <property type="entry name" value="SIGMA54_INTERACT_4"/>
    <property type="match status" value="1"/>
</dbReference>
<dbReference type="Proteomes" id="UP000216339">
    <property type="component" value="Unassembled WGS sequence"/>
</dbReference>
<dbReference type="SUPFAM" id="SSF52172">
    <property type="entry name" value="CheY-like"/>
    <property type="match status" value="1"/>
</dbReference>
<keyword evidence="2" id="KW-0067">ATP-binding</keyword>
<dbReference type="SMART" id="SM00382">
    <property type="entry name" value="AAA"/>
    <property type="match status" value="1"/>
</dbReference>
<keyword evidence="10" id="KW-1185">Reference proteome</keyword>
<dbReference type="InterPro" id="IPR003593">
    <property type="entry name" value="AAA+_ATPase"/>
</dbReference>
<dbReference type="GO" id="GO:0005524">
    <property type="term" value="F:ATP binding"/>
    <property type="evidence" value="ECO:0007669"/>
    <property type="project" value="UniProtKB-KW"/>
</dbReference>
<dbReference type="PROSITE" id="PS00676">
    <property type="entry name" value="SIGMA54_INTERACT_2"/>
    <property type="match status" value="1"/>
</dbReference>
<proteinExistence type="predicted"/>
<dbReference type="Pfam" id="PF02954">
    <property type="entry name" value="HTH_8"/>
    <property type="match status" value="1"/>
</dbReference>
<feature type="domain" description="Sigma-54 factor interaction" evidence="7">
    <location>
        <begin position="145"/>
        <end position="380"/>
    </location>
</feature>